<name>A0A918IM85_9FLAO</name>
<dbReference type="AlphaFoldDB" id="A0A918IM85"/>
<reference evidence="2" key="2">
    <citation type="submission" date="2020-09" db="EMBL/GenBank/DDBJ databases">
        <authorList>
            <person name="Sun Q."/>
            <person name="Kim S."/>
        </authorList>
    </citation>
    <scope>NUCLEOTIDE SEQUENCE</scope>
    <source>
        <strain evidence="2">KCTC 12113</strain>
    </source>
</reference>
<dbReference type="EMBL" id="BMWP01000001">
    <property type="protein sequence ID" value="GGW22348.1"/>
    <property type="molecule type" value="Genomic_DNA"/>
</dbReference>
<dbReference type="InterPro" id="IPR000601">
    <property type="entry name" value="PKD_dom"/>
</dbReference>
<organism evidence="2 3">
    <name type="scientific">Arenibacter certesii</name>
    <dbReference type="NCBI Taxonomy" id="228955"/>
    <lineage>
        <taxon>Bacteria</taxon>
        <taxon>Pseudomonadati</taxon>
        <taxon>Bacteroidota</taxon>
        <taxon>Flavobacteriia</taxon>
        <taxon>Flavobacteriales</taxon>
        <taxon>Flavobacteriaceae</taxon>
        <taxon>Arenibacter</taxon>
    </lineage>
</organism>
<dbReference type="Proteomes" id="UP000634668">
    <property type="component" value="Unassembled WGS sequence"/>
</dbReference>
<proteinExistence type="predicted"/>
<dbReference type="InterPro" id="IPR022409">
    <property type="entry name" value="PKD/Chitinase_dom"/>
</dbReference>
<feature type="domain" description="PKD" evidence="1">
    <location>
        <begin position="18"/>
        <end position="65"/>
    </location>
</feature>
<dbReference type="InterPro" id="IPR035986">
    <property type="entry name" value="PKD_dom_sf"/>
</dbReference>
<sequence length="262" mass="28518">MVEGTQVTFNGTVENAQTFHWDFGDGTTSTEEDPVYAYSDIGTFKVVLTVTGENGSFSETKEVTILPSTEILLTGGQARTEGKSWRLKKAYTSGKEGAGMVDNELGLLLPSQENLLDLVGLGASYEDTFTFYHDGRYVVDNVDGQSLMGLVYASIFHAEQITGVSYDVNNVPLAHALYTPATDATWEIMKGDFTVDGAAGPVNFTNKTQLILGEYLGFKDSKVLVILKDITETTMNVALGIHTEPSVYDKPTLLFHLSLESL</sequence>
<evidence type="ECO:0000313" key="2">
    <source>
        <dbReference type="EMBL" id="GGW22348.1"/>
    </source>
</evidence>
<dbReference type="SUPFAM" id="SSF49299">
    <property type="entry name" value="PKD domain"/>
    <property type="match status" value="1"/>
</dbReference>
<accession>A0A918IM85</accession>
<gene>
    <name evidence="2" type="ORF">GCM10007383_02350</name>
</gene>
<reference evidence="2" key="1">
    <citation type="journal article" date="2014" name="Int. J. Syst. Evol. Microbiol.">
        <title>Complete genome sequence of Corynebacterium casei LMG S-19264T (=DSM 44701T), isolated from a smear-ripened cheese.</title>
        <authorList>
            <consortium name="US DOE Joint Genome Institute (JGI-PGF)"/>
            <person name="Walter F."/>
            <person name="Albersmeier A."/>
            <person name="Kalinowski J."/>
            <person name="Ruckert C."/>
        </authorList>
    </citation>
    <scope>NUCLEOTIDE SEQUENCE</scope>
    <source>
        <strain evidence="2">KCTC 12113</strain>
    </source>
</reference>
<dbReference type="InterPro" id="IPR013783">
    <property type="entry name" value="Ig-like_fold"/>
</dbReference>
<protein>
    <recommendedName>
        <fullName evidence="1">PKD domain-containing protein</fullName>
    </recommendedName>
</protein>
<dbReference type="SMART" id="SM00089">
    <property type="entry name" value="PKD"/>
    <property type="match status" value="1"/>
</dbReference>
<dbReference type="Gene3D" id="2.60.40.10">
    <property type="entry name" value="Immunoglobulins"/>
    <property type="match status" value="1"/>
</dbReference>
<keyword evidence="3" id="KW-1185">Reference proteome</keyword>
<dbReference type="PROSITE" id="PS50093">
    <property type="entry name" value="PKD"/>
    <property type="match status" value="1"/>
</dbReference>
<comment type="caution">
    <text evidence="2">The sequence shown here is derived from an EMBL/GenBank/DDBJ whole genome shotgun (WGS) entry which is preliminary data.</text>
</comment>
<evidence type="ECO:0000259" key="1">
    <source>
        <dbReference type="PROSITE" id="PS50093"/>
    </source>
</evidence>
<dbReference type="Pfam" id="PF18911">
    <property type="entry name" value="PKD_4"/>
    <property type="match status" value="1"/>
</dbReference>
<dbReference type="CDD" id="cd00146">
    <property type="entry name" value="PKD"/>
    <property type="match status" value="1"/>
</dbReference>
<evidence type="ECO:0000313" key="3">
    <source>
        <dbReference type="Proteomes" id="UP000634668"/>
    </source>
</evidence>